<dbReference type="EMBL" id="CP144537">
    <property type="protein sequence ID" value="WWC63984.1"/>
    <property type="molecule type" value="Genomic_DNA"/>
</dbReference>
<feature type="region of interest" description="Disordered" evidence="1">
    <location>
        <begin position="104"/>
        <end position="125"/>
    </location>
</feature>
<dbReference type="KEGG" id="kdj:28971852"/>
<evidence type="ECO:0008006" key="5">
    <source>
        <dbReference type="Google" id="ProtNLM"/>
    </source>
</evidence>
<evidence type="ECO:0000313" key="2">
    <source>
        <dbReference type="EMBL" id="OBR81383.1"/>
    </source>
</evidence>
<feature type="compositionally biased region" description="Low complexity" evidence="1">
    <location>
        <begin position="104"/>
        <end position="113"/>
    </location>
</feature>
<dbReference type="GeneID" id="28971852"/>
<feature type="compositionally biased region" description="Gly residues" evidence="1">
    <location>
        <begin position="114"/>
        <end position="125"/>
    </location>
</feature>
<evidence type="ECO:0000313" key="4">
    <source>
        <dbReference type="Proteomes" id="UP000078595"/>
    </source>
</evidence>
<feature type="region of interest" description="Disordered" evidence="1">
    <location>
        <begin position="746"/>
        <end position="766"/>
    </location>
</feature>
<accession>A0A1A5ZU95</accession>
<name>A0A1A5ZU95_9TREE</name>
<dbReference type="Proteomes" id="UP000078595">
    <property type="component" value="Chromosome 8"/>
</dbReference>
<dbReference type="EMBL" id="KI894037">
    <property type="protein sequence ID" value="OBR81383.1"/>
    <property type="molecule type" value="Genomic_DNA"/>
</dbReference>
<evidence type="ECO:0000256" key="1">
    <source>
        <dbReference type="SAM" id="MobiDB-lite"/>
    </source>
</evidence>
<dbReference type="AlphaFoldDB" id="A0A1A5ZU95"/>
<protein>
    <recommendedName>
        <fullName evidence="5">Mediator complex subunit 16</fullName>
    </recommendedName>
</protein>
<gene>
    <name evidence="2" type="ORF">I303_08153</name>
    <name evidence="3" type="ORF">I303_106590</name>
</gene>
<proteinExistence type="predicted"/>
<keyword evidence="4" id="KW-1185">Reference proteome</keyword>
<dbReference type="OrthoDB" id="2535907at2759"/>
<dbReference type="STRING" id="1296121.A0A1A5ZU95"/>
<dbReference type="RefSeq" id="XP_018259225.1">
    <property type="nucleotide sequence ID" value="XM_018411413.1"/>
</dbReference>
<evidence type="ECO:0000313" key="3">
    <source>
        <dbReference type="EMBL" id="WWC63984.1"/>
    </source>
</evidence>
<reference evidence="3" key="2">
    <citation type="submission" date="2013-07" db="EMBL/GenBank/DDBJ databases">
        <authorList>
            <consortium name="The Broad Institute Genome Sequencing Platform"/>
            <person name="Cuomo C."/>
            <person name="Litvintseva A."/>
            <person name="Chen Y."/>
            <person name="Heitman J."/>
            <person name="Sun S."/>
            <person name="Springer D."/>
            <person name="Dromer F."/>
            <person name="Young S.K."/>
            <person name="Zeng Q."/>
            <person name="Gargeya S."/>
            <person name="Fitzgerald M."/>
            <person name="Abouelleil A."/>
            <person name="Alvarado L."/>
            <person name="Berlin A.M."/>
            <person name="Chapman S.B."/>
            <person name="Dewar J."/>
            <person name="Goldberg J."/>
            <person name="Griggs A."/>
            <person name="Gujja S."/>
            <person name="Hansen M."/>
            <person name="Howarth C."/>
            <person name="Imamovic A."/>
            <person name="Larimer J."/>
            <person name="McCowan C."/>
            <person name="Murphy C."/>
            <person name="Pearson M."/>
            <person name="Priest M."/>
            <person name="Roberts A."/>
            <person name="Saif S."/>
            <person name="Shea T."/>
            <person name="Sykes S."/>
            <person name="Wortman J."/>
            <person name="Nusbaum C."/>
            <person name="Birren B."/>
        </authorList>
    </citation>
    <scope>NUCLEOTIDE SEQUENCE</scope>
    <source>
        <strain evidence="3">CBS 10117</strain>
    </source>
</reference>
<sequence>METGHETTMEESPAETSREGLRRMRKLAAEIPSFGFDSSACMHPSTSQLVYPAPTSSRIHGYLTSSIFSSSHPEPLRTPPIFTPAQQLSTSHDGQWTVIFHPSRSSNNSDSVGNGNGNGMGAGAGTGINLDSSTGLNNASLSDTEGGTLAIYPSENLLSPLNLNALPIATFSIPSQPLSIFHLYPPEISLTSGKSNPTGPSPPINYDASNGPSFLLLLESSVLYFYPTPVRNGDIISWQMTYLKSPINTKYHVKGASNPLVSSSFHIQRGWLGCTPSDQGVWLGWQNEDEVGVTRFEVGQDKLSRNYIQATPMPTLPRIPKSPFSEDGIEDYAEQLQSIVFVPLEMEAIKHEGDNGMEGDGQAKEAPTRRVGAALIYNDTLSQFSSMPSTRSRIHVLSFERRGIELAQGFSEIASGNGDPVSIWDWSTVPGVLRHFESPSDTSIVSLRHLSSIASGHSALALISQPAGLSLAHLKLVADQWETVGHPTELGELRGEIHLDLTFSQGAARGQLGLAAIIGRECAPVYVVVPRIEGQSNIGPSAGNPSLAIDAATSIILAEKDGVDWSDVIRAAMGSTGVAKRRDLIQEICEHAFAFASEESEVDELSLLLKVQIALLSSTKDVRLDLASDILKLKEATDLIDKCAIFKDGKITFDLDSIWPLIGVFEWSTEFISDAMRESILLDSQLQLQSDPPASDSALQTPDLDQPLSTIILVHPRLRRIVIKLLSQLNQFIIFIEGLNRPILQPENRDRSKSINDPTNPNPNLKRDAMATIVARDKIRDIAYKEGLGISDWGKSLEQVSSTGISEDDLNSTLFDLSLKPIQDHLIRLIESLPDSSELFLSTTQSQLSPRSNKHHKFRYDPITYLPIPVTPAPASLGPSASLNTSLSPAGNAQPQIRCSRCKSYTEELPYLVNTNTNTNTNTNALTSTNVNPTNTNTSERSLSPWNQWKLNLRTNCFCGGSWEKEKQSIR</sequence>
<dbReference type="VEuPathDB" id="FungiDB:I303_08153"/>
<organism evidence="2">
    <name type="scientific">Kwoniella dejecticola CBS 10117</name>
    <dbReference type="NCBI Taxonomy" id="1296121"/>
    <lineage>
        <taxon>Eukaryota</taxon>
        <taxon>Fungi</taxon>
        <taxon>Dikarya</taxon>
        <taxon>Basidiomycota</taxon>
        <taxon>Agaricomycotina</taxon>
        <taxon>Tremellomycetes</taxon>
        <taxon>Tremellales</taxon>
        <taxon>Cryptococcaceae</taxon>
        <taxon>Kwoniella</taxon>
    </lineage>
</organism>
<reference evidence="3" key="3">
    <citation type="submission" date="2024-02" db="EMBL/GenBank/DDBJ databases">
        <title>Comparative genomics of Cryptococcus and Kwoniella reveals pathogenesis evolution and contrasting modes of karyotype evolution via chromosome fusion or intercentromeric recombination.</title>
        <authorList>
            <person name="Coelho M.A."/>
            <person name="David-Palma M."/>
            <person name="Shea T."/>
            <person name="Bowers K."/>
            <person name="McGinley-Smith S."/>
            <person name="Mohammad A.W."/>
            <person name="Gnirke A."/>
            <person name="Yurkov A.M."/>
            <person name="Nowrousian M."/>
            <person name="Sun S."/>
            <person name="Cuomo C.A."/>
            <person name="Heitman J."/>
        </authorList>
    </citation>
    <scope>NUCLEOTIDE SEQUENCE</scope>
    <source>
        <strain evidence="3">CBS 10117</strain>
    </source>
</reference>
<reference evidence="2" key="1">
    <citation type="submission" date="2013-07" db="EMBL/GenBank/DDBJ databases">
        <title>The Genome Sequence of Cryptococcus dejecticola CBS10117.</title>
        <authorList>
            <consortium name="The Broad Institute Genome Sequencing Platform"/>
            <person name="Cuomo C."/>
            <person name="Litvintseva A."/>
            <person name="Chen Y."/>
            <person name="Heitman J."/>
            <person name="Sun S."/>
            <person name="Springer D."/>
            <person name="Dromer F."/>
            <person name="Young S.K."/>
            <person name="Zeng Q."/>
            <person name="Gargeya S."/>
            <person name="Fitzgerald M."/>
            <person name="Abouelleil A."/>
            <person name="Alvarado L."/>
            <person name="Berlin A.M."/>
            <person name="Chapman S.B."/>
            <person name="Dewar J."/>
            <person name="Goldberg J."/>
            <person name="Griggs A."/>
            <person name="Gujja S."/>
            <person name="Hansen M."/>
            <person name="Howarth C."/>
            <person name="Imamovic A."/>
            <person name="Larimer J."/>
            <person name="McCowan C."/>
            <person name="Murphy C."/>
            <person name="Pearson M."/>
            <person name="Priest M."/>
            <person name="Roberts A."/>
            <person name="Saif S."/>
            <person name="Shea T."/>
            <person name="Sykes S."/>
            <person name="Wortman J."/>
            <person name="Nusbaum C."/>
            <person name="Birren B."/>
        </authorList>
    </citation>
    <scope>NUCLEOTIDE SEQUENCE [LARGE SCALE GENOMIC DNA]</scope>
    <source>
        <strain evidence="2">CBS 10117</strain>
    </source>
</reference>
<feature type="region of interest" description="Disordered" evidence="1">
    <location>
        <begin position="1"/>
        <end position="21"/>
    </location>
</feature>